<dbReference type="InterPro" id="IPR041413">
    <property type="entry name" value="MLTR_LBD"/>
</dbReference>
<dbReference type="CDD" id="cd00093">
    <property type="entry name" value="HTH_XRE"/>
    <property type="match status" value="1"/>
</dbReference>
<reference evidence="2 3" key="1">
    <citation type="submission" date="2024-08" db="EMBL/GenBank/DDBJ databases">
        <title>Genome mining of Saccharopolyspora cebuensis PGLac3 from Nigerian medicinal plant.</title>
        <authorList>
            <person name="Ezeobiora C.E."/>
            <person name="Igbokwe N.H."/>
            <person name="Amin D.H."/>
            <person name="Mendie U.E."/>
        </authorList>
    </citation>
    <scope>NUCLEOTIDE SEQUENCE [LARGE SCALE GENOMIC DNA]</scope>
    <source>
        <strain evidence="2 3">PGLac3</strain>
    </source>
</reference>
<keyword evidence="3" id="KW-1185">Reference proteome</keyword>
<sequence length="270" mass="29429">MRRRELAEFLRHRRAAVLPGEVGLPASGRRRTPGLRREEVAWLAGVSVNYYERLEQARAPRPSPRVLDALGDVLRLAVEEREHAHRLAGHAPAPTAPPEAVPDGVRRLLDRLGPVAGYAINARGDVLAWNPLAAALLGDFAAVPTAERDVLGIAMRSDRCGASRGFAEQLAAQLREATARYPDDPVLRRRVELAARRDPAFAAAWSRHDVRYRTGLRKRVEHPDLGPVEVDCEILDAPGGLKLVLHSAAPGSSLDALAGTGSPDRGEWRP</sequence>
<evidence type="ECO:0000259" key="1">
    <source>
        <dbReference type="PROSITE" id="PS50943"/>
    </source>
</evidence>
<dbReference type="Pfam" id="PF13560">
    <property type="entry name" value="HTH_31"/>
    <property type="match status" value="1"/>
</dbReference>
<dbReference type="SUPFAM" id="SSF47413">
    <property type="entry name" value="lambda repressor-like DNA-binding domains"/>
    <property type="match status" value="1"/>
</dbReference>
<dbReference type="RefSeq" id="WP_345356889.1">
    <property type="nucleotide sequence ID" value="NZ_BAABII010000003.1"/>
</dbReference>
<evidence type="ECO:0000313" key="2">
    <source>
        <dbReference type="EMBL" id="MEY8043374.1"/>
    </source>
</evidence>
<dbReference type="EMBL" id="JBGEHV010000092">
    <property type="protein sequence ID" value="MEY8043374.1"/>
    <property type="molecule type" value="Genomic_DNA"/>
</dbReference>
<name>A0ABV4CVC4_9PSEU</name>
<dbReference type="PROSITE" id="PS50943">
    <property type="entry name" value="HTH_CROC1"/>
    <property type="match status" value="1"/>
</dbReference>
<proteinExistence type="predicted"/>
<dbReference type="PANTHER" id="PTHR35010">
    <property type="entry name" value="BLL4672 PROTEIN-RELATED"/>
    <property type="match status" value="1"/>
</dbReference>
<gene>
    <name evidence="2" type="ORF">AB8O55_28525</name>
</gene>
<dbReference type="Gene3D" id="3.30.450.180">
    <property type="match status" value="1"/>
</dbReference>
<dbReference type="SMART" id="SM00530">
    <property type="entry name" value="HTH_XRE"/>
    <property type="match status" value="1"/>
</dbReference>
<dbReference type="PANTHER" id="PTHR35010:SF2">
    <property type="entry name" value="BLL4672 PROTEIN"/>
    <property type="match status" value="1"/>
</dbReference>
<dbReference type="InterPro" id="IPR001387">
    <property type="entry name" value="Cro/C1-type_HTH"/>
</dbReference>
<dbReference type="Pfam" id="PF17765">
    <property type="entry name" value="MLTR_LBD"/>
    <property type="match status" value="1"/>
</dbReference>
<organism evidence="2 3">
    <name type="scientific">Saccharopolyspora cebuensis</name>
    <dbReference type="NCBI Taxonomy" id="418759"/>
    <lineage>
        <taxon>Bacteria</taxon>
        <taxon>Bacillati</taxon>
        <taxon>Actinomycetota</taxon>
        <taxon>Actinomycetes</taxon>
        <taxon>Pseudonocardiales</taxon>
        <taxon>Pseudonocardiaceae</taxon>
        <taxon>Saccharopolyspora</taxon>
    </lineage>
</organism>
<feature type="domain" description="HTH cro/C1-type" evidence="1">
    <location>
        <begin position="34"/>
        <end position="81"/>
    </location>
</feature>
<dbReference type="Proteomes" id="UP001564626">
    <property type="component" value="Unassembled WGS sequence"/>
</dbReference>
<dbReference type="Gene3D" id="1.10.260.40">
    <property type="entry name" value="lambda repressor-like DNA-binding domains"/>
    <property type="match status" value="1"/>
</dbReference>
<comment type="caution">
    <text evidence="2">The sequence shown here is derived from an EMBL/GenBank/DDBJ whole genome shotgun (WGS) entry which is preliminary data.</text>
</comment>
<evidence type="ECO:0000313" key="3">
    <source>
        <dbReference type="Proteomes" id="UP001564626"/>
    </source>
</evidence>
<accession>A0ABV4CVC4</accession>
<dbReference type="InterPro" id="IPR010982">
    <property type="entry name" value="Lambda_DNA-bd_dom_sf"/>
</dbReference>
<protein>
    <submittedName>
        <fullName evidence="2">Helix-turn-helix transcriptional regulator</fullName>
    </submittedName>
</protein>